<sequence length="50" mass="5731">MKTKHYARVSRIFKDLKNYPNSSVINSDNSSYDRTSVKSVKVDFLSHPGI</sequence>
<keyword evidence="2" id="KW-1185">Reference proteome</keyword>
<gene>
    <name evidence="1" type="ORF">GCM10009430_09980</name>
</gene>
<comment type="caution">
    <text evidence="1">The sequence shown here is derived from an EMBL/GenBank/DDBJ whole genome shotgun (WGS) entry which is preliminary data.</text>
</comment>
<organism evidence="1 2">
    <name type="scientific">Aquimarina litoralis</name>
    <dbReference type="NCBI Taxonomy" id="584605"/>
    <lineage>
        <taxon>Bacteria</taxon>
        <taxon>Pseudomonadati</taxon>
        <taxon>Bacteroidota</taxon>
        <taxon>Flavobacteriia</taxon>
        <taxon>Flavobacteriales</taxon>
        <taxon>Flavobacteriaceae</taxon>
        <taxon>Aquimarina</taxon>
    </lineage>
</organism>
<name>A0ABP3TQ68_9FLAO</name>
<evidence type="ECO:0000313" key="1">
    <source>
        <dbReference type="EMBL" id="GAA0715484.1"/>
    </source>
</evidence>
<proteinExistence type="predicted"/>
<reference evidence="2" key="1">
    <citation type="journal article" date="2019" name="Int. J. Syst. Evol. Microbiol.">
        <title>The Global Catalogue of Microorganisms (GCM) 10K type strain sequencing project: providing services to taxonomists for standard genome sequencing and annotation.</title>
        <authorList>
            <consortium name="The Broad Institute Genomics Platform"/>
            <consortium name="The Broad Institute Genome Sequencing Center for Infectious Disease"/>
            <person name="Wu L."/>
            <person name="Ma J."/>
        </authorList>
    </citation>
    <scope>NUCLEOTIDE SEQUENCE [LARGE SCALE GENOMIC DNA]</scope>
    <source>
        <strain evidence="2">JCM 15974</strain>
    </source>
</reference>
<accession>A0ABP3TQ68</accession>
<dbReference type="Proteomes" id="UP001501758">
    <property type="component" value="Unassembled WGS sequence"/>
</dbReference>
<evidence type="ECO:0000313" key="2">
    <source>
        <dbReference type="Proteomes" id="UP001501758"/>
    </source>
</evidence>
<dbReference type="EMBL" id="BAAAGE010000001">
    <property type="protein sequence ID" value="GAA0715484.1"/>
    <property type="molecule type" value="Genomic_DNA"/>
</dbReference>
<protein>
    <submittedName>
        <fullName evidence="1">Uncharacterized protein</fullName>
    </submittedName>
</protein>